<organism evidence="1 2">
    <name type="scientific">Rhodococcus cercidiphylli</name>
    <dbReference type="NCBI Taxonomy" id="489916"/>
    <lineage>
        <taxon>Bacteria</taxon>
        <taxon>Bacillati</taxon>
        <taxon>Actinomycetota</taxon>
        <taxon>Actinomycetes</taxon>
        <taxon>Mycobacteriales</taxon>
        <taxon>Nocardiaceae</taxon>
        <taxon>Rhodococcus</taxon>
    </lineage>
</organism>
<evidence type="ECO:0000313" key="1">
    <source>
        <dbReference type="EMBL" id="MDV6230537.1"/>
    </source>
</evidence>
<evidence type="ECO:0000313" key="2">
    <source>
        <dbReference type="Proteomes" id="UP001185899"/>
    </source>
</evidence>
<protein>
    <submittedName>
        <fullName evidence="1">Uncharacterized protein</fullName>
    </submittedName>
</protein>
<comment type="caution">
    <text evidence="1">The sequence shown here is derived from an EMBL/GenBank/DDBJ whole genome shotgun (WGS) entry which is preliminary data.</text>
</comment>
<proteinExistence type="predicted"/>
<dbReference type="EMBL" id="JAWLKE010000003">
    <property type="protein sequence ID" value="MDV6230537.1"/>
    <property type="molecule type" value="Genomic_DNA"/>
</dbReference>
<name>A0ABU4AWC9_9NOCA</name>
<gene>
    <name evidence="1" type="ORF">R3P95_08255</name>
</gene>
<sequence length="218" mass="23721">MSDAASEWAEAATAVRQARETLEASTASEIRAWAEKSGLADWSMWQKIKRELYKQLDLDYDGLRANEAEQVTDAVASAAAAAPLVELYAAGDERGSFAVVGDDDETAWYGTFHAKDAVFRQGDQTSADDSAAGKAAFLAGKLREELDAPAIRLILHISNPHLDGTRLAALAARYGVHLERLEIDDENPATVWCEVPGHRPWQAIRLSDLLVDDQAEVG</sequence>
<dbReference type="Proteomes" id="UP001185899">
    <property type="component" value="Unassembled WGS sequence"/>
</dbReference>
<keyword evidence="2" id="KW-1185">Reference proteome</keyword>
<dbReference type="RefSeq" id="WP_317547974.1">
    <property type="nucleotide sequence ID" value="NZ_JAWLKE010000003.1"/>
</dbReference>
<reference evidence="1 2" key="1">
    <citation type="submission" date="2023-10" db="EMBL/GenBank/DDBJ databases">
        <title>Development of a sustainable strategy for remediation of hydrocarbon-contaminated territories based on the waste exchange concept.</title>
        <authorList>
            <person name="Krivoruchko A."/>
        </authorList>
    </citation>
    <scope>NUCLEOTIDE SEQUENCE [LARGE SCALE GENOMIC DNA]</scope>
    <source>
        <strain evidence="1 2">IEGM 1322</strain>
    </source>
</reference>
<accession>A0ABU4AWC9</accession>